<dbReference type="Gene3D" id="3.60.140.10">
    <property type="entry name" value="CNF1/YfiH-like putative cysteine hydrolases"/>
    <property type="match status" value="1"/>
</dbReference>
<comment type="catalytic activity">
    <reaction evidence="7">
        <text>adenosine + H2O + H(+) = inosine + NH4(+)</text>
        <dbReference type="Rhea" id="RHEA:24408"/>
        <dbReference type="ChEBI" id="CHEBI:15377"/>
        <dbReference type="ChEBI" id="CHEBI:15378"/>
        <dbReference type="ChEBI" id="CHEBI:16335"/>
        <dbReference type="ChEBI" id="CHEBI:17596"/>
        <dbReference type="ChEBI" id="CHEBI:28938"/>
        <dbReference type="EC" id="3.5.4.4"/>
    </reaction>
    <physiologicalReaction direction="left-to-right" evidence="7">
        <dbReference type="Rhea" id="RHEA:24409"/>
    </physiologicalReaction>
</comment>
<evidence type="ECO:0000256" key="3">
    <source>
        <dbReference type="ARBA" id="ARBA00022679"/>
    </source>
</evidence>
<organism evidence="11 12">
    <name type="scientific">Bacterioplanoides pacificum</name>
    <dbReference type="NCBI Taxonomy" id="1171596"/>
    <lineage>
        <taxon>Bacteria</taxon>
        <taxon>Pseudomonadati</taxon>
        <taxon>Pseudomonadota</taxon>
        <taxon>Gammaproteobacteria</taxon>
        <taxon>Oceanospirillales</taxon>
        <taxon>Oceanospirillaceae</taxon>
        <taxon>Bacterioplanoides</taxon>
    </lineage>
</organism>
<dbReference type="SUPFAM" id="SSF64438">
    <property type="entry name" value="CNF1/YfiH-like putative cysteine hydrolases"/>
    <property type="match status" value="1"/>
</dbReference>
<protein>
    <recommendedName>
        <fullName evidence="10">Purine nucleoside phosphorylase</fullName>
    </recommendedName>
</protein>
<evidence type="ECO:0000256" key="5">
    <source>
        <dbReference type="ARBA" id="ARBA00022801"/>
    </source>
</evidence>
<evidence type="ECO:0000256" key="2">
    <source>
        <dbReference type="ARBA" id="ARBA00007353"/>
    </source>
</evidence>
<dbReference type="Pfam" id="PF02578">
    <property type="entry name" value="Cu-oxidase_4"/>
    <property type="match status" value="1"/>
</dbReference>
<dbReference type="InterPro" id="IPR011324">
    <property type="entry name" value="Cytotoxic_necrot_fac-like_cat"/>
</dbReference>
<dbReference type="InterPro" id="IPR038371">
    <property type="entry name" value="Cu_polyphenol_OxRdtase_sf"/>
</dbReference>
<dbReference type="CDD" id="cd16833">
    <property type="entry name" value="YfiH"/>
    <property type="match status" value="1"/>
</dbReference>
<evidence type="ECO:0000256" key="8">
    <source>
        <dbReference type="ARBA" id="ARBA00048968"/>
    </source>
</evidence>
<evidence type="ECO:0000256" key="7">
    <source>
        <dbReference type="ARBA" id="ARBA00047989"/>
    </source>
</evidence>
<comment type="similarity">
    <text evidence="2 10">Belongs to the purine nucleoside phosphorylase YfiH/LACC1 family.</text>
</comment>
<evidence type="ECO:0000313" key="11">
    <source>
        <dbReference type="EMBL" id="MFC3681238.1"/>
    </source>
</evidence>
<comment type="caution">
    <text evidence="11">The sequence shown here is derived from an EMBL/GenBank/DDBJ whole genome shotgun (WGS) entry which is preliminary data.</text>
</comment>
<comment type="catalytic activity">
    <reaction evidence="9">
        <text>S-methyl-5'-thioadenosine + phosphate = 5-(methylsulfanyl)-alpha-D-ribose 1-phosphate + adenine</text>
        <dbReference type="Rhea" id="RHEA:11852"/>
        <dbReference type="ChEBI" id="CHEBI:16708"/>
        <dbReference type="ChEBI" id="CHEBI:17509"/>
        <dbReference type="ChEBI" id="CHEBI:43474"/>
        <dbReference type="ChEBI" id="CHEBI:58533"/>
        <dbReference type="EC" id="2.4.2.28"/>
    </reaction>
    <physiologicalReaction direction="left-to-right" evidence="9">
        <dbReference type="Rhea" id="RHEA:11853"/>
    </physiologicalReaction>
</comment>
<keyword evidence="6" id="KW-0862">Zinc</keyword>
<evidence type="ECO:0000256" key="4">
    <source>
        <dbReference type="ARBA" id="ARBA00022723"/>
    </source>
</evidence>
<dbReference type="NCBIfam" id="TIGR00726">
    <property type="entry name" value="peptidoglycan editing factor PgeF"/>
    <property type="match status" value="1"/>
</dbReference>
<evidence type="ECO:0000256" key="10">
    <source>
        <dbReference type="RuleBase" id="RU361274"/>
    </source>
</evidence>
<keyword evidence="3" id="KW-0808">Transferase</keyword>
<dbReference type="PANTHER" id="PTHR30616">
    <property type="entry name" value="UNCHARACTERIZED PROTEIN YFIH"/>
    <property type="match status" value="1"/>
</dbReference>
<evidence type="ECO:0000256" key="9">
    <source>
        <dbReference type="ARBA" id="ARBA00049893"/>
    </source>
</evidence>
<reference evidence="12" key="1">
    <citation type="journal article" date="2019" name="Int. J. Syst. Evol. Microbiol.">
        <title>The Global Catalogue of Microorganisms (GCM) 10K type strain sequencing project: providing services to taxonomists for standard genome sequencing and annotation.</title>
        <authorList>
            <consortium name="The Broad Institute Genomics Platform"/>
            <consortium name="The Broad Institute Genome Sequencing Center for Infectious Disease"/>
            <person name="Wu L."/>
            <person name="Ma J."/>
        </authorList>
    </citation>
    <scope>NUCLEOTIDE SEQUENCE [LARGE SCALE GENOMIC DNA]</scope>
    <source>
        <strain evidence="12">KCTC 42424</strain>
    </source>
</reference>
<name>A0ABV7VYY1_9GAMM</name>
<keyword evidence="5" id="KW-0378">Hydrolase</keyword>
<proteinExistence type="inferred from homology"/>
<sequence>MTNSDGLIQPQWPLPAGVGAVITSRWPGVSQPPFDGNNLALHVGDDPRAVRHNRQRLLRQLPAVRALQWLNQTHSNRVVPAYGGTVLADADACFSREPGLACCVLTADCLPLLIAAHDGSQVAAVHAGWRGLANGIIERSLQHFPGPVTVYLGPAIGAAHFEVGPELRDIFCWASDACFVAGNGDRLLADIYQLAREALAAAGVSDIYGGGFCTVSEVQRFYSYRHACRQGNGQTGRMASLIWIEK</sequence>
<dbReference type="InterPro" id="IPR003730">
    <property type="entry name" value="Cu_polyphenol_OxRdtase"/>
</dbReference>
<dbReference type="Proteomes" id="UP001595722">
    <property type="component" value="Unassembled WGS sequence"/>
</dbReference>
<dbReference type="RefSeq" id="WP_376867531.1">
    <property type="nucleotide sequence ID" value="NZ_JBHRYB010000014.1"/>
</dbReference>
<evidence type="ECO:0000256" key="1">
    <source>
        <dbReference type="ARBA" id="ARBA00000553"/>
    </source>
</evidence>
<evidence type="ECO:0000256" key="6">
    <source>
        <dbReference type="ARBA" id="ARBA00022833"/>
    </source>
</evidence>
<dbReference type="EMBL" id="JBHRYB010000014">
    <property type="protein sequence ID" value="MFC3681238.1"/>
    <property type="molecule type" value="Genomic_DNA"/>
</dbReference>
<comment type="catalytic activity">
    <reaction evidence="8">
        <text>adenosine + phosphate = alpha-D-ribose 1-phosphate + adenine</text>
        <dbReference type="Rhea" id="RHEA:27642"/>
        <dbReference type="ChEBI" id="CHEBI:16335"/>
        <dbReference type="ChEBI" id="CHEBI:16708"/>
        <dbReference type="ChEBI" id="CHEBI:43474"/>
        <dbReference type="ChEBI" id="CHEBI:57720"/>
        <dbReference type="EC" id="2.4.2.1"/>
    </reaction>
    <physiologicalReaction direction="left-to-right" evidence="8">
        <dbReference type="Rhea" id="RHEA:27643"/>
    </physiologicalReaction>
</comment>
<accession>A0ABV7VYY1</accession>
<evidence type="ECO:0000313" key="12">
    <source>
        <dbReference type="Proteomes" id="UP001595722"/>
    </source>
</evidence>
<gene>
    <name evidence="11" type="primary">pgeF</name>
    <name evidence="11" type="ORF">ACFOMG_14130</name>
</gene>
<keyword evidence="12" id="KW-1185">Reference proteome</keyword>
<comment type="catalytic activity">
    <reaction evidence="1">
        <text>inosine + phosphate = alpha-D-ribose 1-phosphate + hypoxanthine</text>
        <dbReference type="Rhea" id="RHEA:27646"/>
        <dbReference type="ChEBI" id="CHEBI:17368"/>
        <dbReference type="ChEBI" id="CHEBI:17596"/>
        <dbReference type="ChEBI" id="CHEBI:43474"/>
        <dbReference type="ChEBI" id="CHEBI:57720"/>
        <dbReference type="EC" id="2.4.2.1"/>
    </reaction>
    <physiologicalReaction direction="left-to-right" evidence="1">
        <dbReference type="Rhea" id="RHEA:27647"/>
    </physiologicalReaction>
</comment>
<keyword evidence="4" id="KW-0479">Metal-binding</keyword>
<dbReference type="PANTHER" id="PTHR30616:SF2">
    <property type="entry name" value="PURINE NUCLEOSIDE PHOSPHORYLASE LACC1"/>
    <property type="match status" value="1"/>
</dbReference>